<keyword evidence="10" id="KW-1185">Reference proteome</keyword>
<keyword evidence="2" id="KW-0805">Transcription regulation</keyword>
<dbReference type="PRINTS" id="PR00035">
    <property type="entry name" value="HTHGNTR"/>
</dbReference>
<comment type="function">
    <text evidence="5">Transcriptional repressor for the pyruvate dehydrogenase complex genes aceEF and lpd.</text>
</comment>
<dbReference type="CDD" id="cd07377">
    <property type="entry name" value="WHTH_GntR"/>
    <property type="match status" value="1"/>
</dbReference>
<dbReference type="EMBL" id="SZYH01000001">
    <property type="protein sequence ID" value="TKV69314.1"/>
    <property type="molecule type" value="Genomic_DNA"/>
</dbReference>
<keyword evidence="4" id="KW-0804">Transcription</keyword>
<dbReference type="RefSeq" id="WP_137436930.1">
    <property type="nucleotide sequence ID" value="NZ_SZYH01000001.1"/>
</dbReference>
<dbReference type="PROSITE" id="PS50949">
    <property type="entry name" value="HTH_GNTR"/>
    <property type="match status" value="1"/>
</dbReference>
<dbReference type="Proteomes" id="UP000308488">
    <property type="component" value="Unassembled WGS sequence"/>
</dbReference>
<feature type="domain" description="HTH gntR-type" evidence="8">
    <location>
        <begin position="9"/>
        <end position="77"/>
    </location>
</feature>
<dbReference type="SUPFAM" id="SSF48008">
    <property type="entry name" value="GntR ligand-binding domain-like"/>
    <property type="match status" value="1"/>
</dbReference>
<feature type="compositionally biased region" description="Basic and acidic residues" evidence="7">
    <location>
        <begin position="241"/>
        <end position="250"/>
    </location>
</feature>
<dbReference type="Gene3D" id="1.20.120.530">
    <property type="entry name" value="GntR ligand-binding domain-like"/>
    <property type="match status" value="1"/>
</dbReference>
<dbReference type="SUPFAM" id="SSF46785">
    <property type="entry name" value="Winged helix' DNA-binding domain"/>
    <property type="match status" value="1"/>
</dbReference>
<evidence type="ECO:0000259" key="8">
    <source>
        <dbReference type="PROSITE" id="PS50949"/>
    </source>
</evidence>
<dbReference type="Gene3D" id="1.10.10.10">
    <property type="entry name" value="Winged helix-like DNA-binding domain superfamily/Winged helix DNA-binding domain"/>
    <property type="match status" value="1"/>
</dbReference>
<organism evidence="9 10">
    <name type="scientific">Marinobacter panjinensis</name>
    <dbReference type="NCBI Taxonomy" id="2576384"/>
    <lineage>
        <taxon>Bacteria</taxon>
        <taxon>Pseudomonadati</taxon>
        <taxon>Pseudomonadota</taxon>
        <taxon>Gammaproteobacteria</taxon>
        <taxon>Pseudomonadales</taxon>
        <taxon>Marinobacteraceae</taxon>
        <taxon>Marinobacter</taxon>
    </lineage>
</organism>
<dbReference type="Pfam" id="PF07729">
    <property type="entry name" value="FCD"/>
    <property type="match status" value="1"/>
</dbReference>
<dbReference type="Pfam" id="PF00392">
    <property type="entry name" value="GntR"/>
    <property type="match status" value="1"/>
</dbReference>
<proteinExistence type="predicted"/>
<evidence type="ECO:0000256" key="7">
    <source>
        <dbReference type="SAM" id="MobiDB-lite"/>
    </source>
</evidence>
<dbReference type="PANTHER" id="PTHR43537:SF34">
    <property type="entry name" value="PYRUVATE DEHYDROGENASE COMPLEX REPRESSOR"/>
    <property type="match status" value="1"/>
</dbReference>
<evidence type="ECO:0000256" key="6">
    <source>
        <dbReference type="ARBA" id="ARBA00039592"/>
    </source>
</evidence>
<keyword evidence="3" id="KW-0238">DNA-binding</keyword>
<evidence type="ECO:0000256" key="1">
    <source>
        <dbReference type="ARBA" id="ARBA00022491"/>
    </source>
</evidence>
<protein>
    <recommendedName>
        <fullName evidence="6">Pyruvate dehydrogenase complex repressor</fullName>
    </recommendedName>
</protein>
<evidence type="ECO:0000256" key="5">
    <source>
        <dbReference type="ARBA" id="ARBA00037357"/>
    </source>
</evidence>
<evidence type="ECO:0000313" key="10">
    <source>
        <dbReference type="Proteomes" id="UP000308488"/>
    </source>
</evidence>
<evidence type="ECO:0000313" key="9">
    <source>
        <dbReference type="EMBL" id="TKV69314.1"/>
    </source>
</evidence>
<dbReference type="InterPro" id="IPR000524">
    <property type="entry name" value="Tscrpt_reg_HTH_GntR"/>
</dbReference>
<dbReference type="PANTHER" id="PTHR43537">
    <property type="entry name" value="TRANSCRIPTIONAL REGULATOR, GNTR FAMILY"/>
    <property type="match status" value="1"/>
</dbReference>
<accession>A0A4U6R629</accession>
<name>A0A4U6R629_9GAMM</name>
<dbReference type="InterPro" id="IPR008920">
    <property type="entry name" value="TF_FadR/GntR_C"/>
</dbReference>
<dbReference type="SMART" id="SM00345">
    <property type="entry name" value="HTH_GNTR"/>
    <property type="match status" value="1"/>
</dbReference>
<keyword evidence="1" id="KW-0678">Repressor</keyword>
<gene>
    <name evidence="9" type="ORF">FDP08_15005</name>
</gene>
<dbReference type="OrthoDB" id="5450856at2"/>
<dbReference type="SMART" id="SM00895">
    <property type="entry name" value="FCD"/>
    <property type="match status" value="1"/>
</dbReference>
<comment type="caution">
    <text evidence="9">The sequence shown here is derived from an EMBL/GenBank/DDBJ whole genome shotgun (WGS) entry which is preliminary data.</text>
</comment>
<evidence type="ECO:0000256" key="4">
    <source>
        <dbReference type="ARBA" id="ARBA00023163"/>
    </source>
</evidence>
<dbReference type="GO" id="GO:0003677">
    <property type="term" value="F:DNA binding"/>
    <property type="evidence" value="ECO:0007669"/>
    <property type="project" value="UniProtKB-KW"/>
</dbReference>
<evidence type="ECO:0000256" key="2">
    <source>
        <dbReference type="ARBA" id="ARBA00023015"/>
    </source>
</evidence>
<evidence type="ECO:0000256" key="3">
    <source>
        <dbReference type="ARBA" id="ARBA00023125"/>
    </source>
</evidence>
<reference evidence="9 10" key="1">
    <citation type="submission" date="2019-05" db="EMBL/GenBank/DDBJ databases">
        <title>Marinobacter panjinensis sp. nov., a moderately halophilic bacterium isolated from sea tidal flat environment.</title>
        <authorList>
            <person name="Yang W."/>
            <person name="An M."/>
            <person name="He W."/>
            <person name="Luo X."/>
            <person name="Zhu L."/>
            <person name="Chen G."/>
            <person name="Zhang Y."/>
            <person name="Wang Y."/>
        </authorList>
    </citation>
    <scope>NUCLEOTIDE SEQUENCE [LARGE SCALE GENOMIC DNA]</scope>
    <source>
        <strain evidence="9 10">PJ-16</strain>
    </source>
</reference>
<dbReference type="GO" id="GO:0003700">
    <property type="term" value="F:DNA-binding transcription factor activity"/>
    <property type="evidence" value="ECO:0007669"/>
    <property type="project" value="InterPro"/>
</dbReference>
<dbReference type="InterPro" id="IPR036390">
    <property type="entry name" value="WH_DNA-bd_sf"/>
</dbReference>
<sequence length="268" mass="29682">MSIGKIAPKRLADSIVEELENMILEGTLQPGERLPAERTLAERFGVSRPSLREAVQRLAAKGLLASRQGGGHYVAESLGSSFTDPLITLLEGRPEAQRDLLEYRCTLEADCAYYAALRATAVDKAHLKTAYETLQACYASEGSSNLSEEGAADARFHLAIAEASHNVILLHTIRGLFSLLKTNVVNTIGSLYAREKQTRSELMEQHRLLFEAIIEGRADDARHFAGQHIEYAQNVLSEQYESDRRMERSLRRSGPGMAAETDKSAREH</sequence>
<dbReference type="InterPro" id="IPR036388">
    <property type="entry name" value="WH-like_DNA-bd_sf"/>
</dbReference>
<dbReference type="AlphaFoldDB" id="A0A4U6R629"/>
<dbReference type="InterPro" id="IPR011711">
    <property type="entry name" value="GntR_C"/>
</dbReference>
<feature type="region of interest" description="Disordered" evidence="7">
    <location>
        <begin position="240"/>
        <end position="268"/>
    </location>
</feature>